<dbReference type="AlphaFoldDB" id="A0A7W6C4D5"/>
<evidence type="ECO:0000256" key="4">
    <source>
        <dbReference type="ARBA" id="ARBA00023136"/>
    </source>
</evidence>
<proteinExistence type="predicted"/>
<evidence type="ECO:0000256" key="1">
    <source>
        <dbReference type="ARBA" id="ARBA00004141"/>
    </source>
</evidence>
<reference evidence="6 7" key="1">
    <citation type="submission" date="2020-08" db="EMBL/GenBank/DDBJ databases">
        <title>Genomic Encyclopedia of Type Strains, Phase IV (KMG-IV): sequencing the most valuable type-strain genomes for metagenomic binning, comparative biology and taxonomic classification.</title>
        <authorList>
            <person name="Goeker M."/>
        </authorList>
    </citation>
    <scope>NUCLEOTIDE SEQUENCE [LARGE SCALE GENOMIC DNA]</scope>
    <source>
        <strain evidence="6 7">DSM 27568</strain>
    </source>
</reference>
<organism evidence="6 7">
    <name type="scientific">Novosphingobium fluoreni</name>
    <dbReference type="NCBI Taxonomy" id="1391222"/>
    <lineage>
        <taxon>Bacteria</taxon>
        <taxon>Pseudomonadati</taxon>
        <taxon>Pseudomonadota</taxon>
        <taxon>Alphaproteobacteria</taxon>
        <taxon>Sphingomonadales</taxon>
        <taxon>Sphingomonadaceae</taxon>
        <taxon>Novosphingobium</taxon>
    </lineage>
</organism>
<dbReference type="GO" id="GO:0015499">
    <property type="term" value="F:formate transmembrane transporter activity"/>
    <property type="evidence" value="ECO:0007669"/>
    <property type="project" value="TreeGrafter"/>
</dbReference>
<dbReference type="Pfam" id="PF01226">
    <property type="entry name" value="Form_Nir_trans"/>
    <property type="match status" value="1"/>
</dbReference>
<dbReference type="PANTHER" id="PTHR30520:SF2">
    <property type="entry name" value="INNER MEMBRANE PROTEIN YFDC"/>
    <property type="match status" value="1"/>
</dbReference>
<dbReference type="Proteomes" id="UP000561459">
    <property type="component" value="Unassembled WGS sequence"/>
</dbReference>
<dbReference type="GO" id="GO:0005886">
    <property type="term" value="C:plasma membrane"/>
    <property type="evidence" value="ECO:0007669"/>
    <property type="project" value="TreeGrafter"/>
</dbReference>
<sequence length="277" mass="29493">MADDLEVRKGDIDLSDDERAAVSESASTNAKVLHEVVRSRGDEELSRPAFSLIWSALAAGVAISASLLGQSLLESMLPDAPWRPLIASLGYSLGFVIVILGRLQLFTESTLSAVLPVATHPSWGNLGRLLRLWGLVLAFNLIGTLLIAFAIEAVLIGSSEQRAAMLDVSRKLLEHDWLATMKLGIPAGFLIAAVPWLLPAARGQSFWVVLTLTYFIALGGFAHVVAGSGEAWLLAAAGEISFSFAMLNLIVPALFGNIIGGTGLFALLAHAQVRQEL</sequence>
<dbReference type="Gene3D" id="1.20.1080.10">
    <property type="entry name" value="Glycerol uptake facilitator protein"/>
    <property type="match status" value="1"/>
</dbReference>
<comment type="caution">
    <text evidence="6">The sequence shown here is derived from an EMBL/GenBank/DDBJ whole genome shotgun (WGS) entry which is preliminary data.</text>
</comment>
<evidence type="ECO:0000313" key="7">
    <source>
        <dbReference type="Proteomes" id="UP000561459"/>
    </source>
</evidence>
<dbReference type="InterPro" id="IPR000292">
    <property type="entry name" value="For/NO2_transpt"/>
</dbReference>
<dbReference type="RefSeq" id="WP_246388598.1">
    <property type="nucleotide sequence ID" value="NZ_JACIDY010000004.1"/>
</dbReference>
<evidence type="ECO:0000313" key="6">
    <source>
        <dbReference type="EMBL" id="MBB3940270.1"/>
    </source>
</evidence>
<feature type="transmembrane region" description="Helical" evidence="5">
    <location>
        <begin position="132"/>
        <end position="157"/>
    </location>
</feature>
<evidence type="ECO:0000256" key="5">
    <source>
        <dbReference type="SAM" id="Phobius"/>
    </source>
</evidence>
<accession>A0A7W6C4D5</accession>
<evidence type="ECO:0000256" key="3">
    <source>
        <dbReference type="ARBA" id="ARBA00022989"/>
    </source>
</evidence>
<keyword evidence="2 5" id="KW-0812">Transmembrane</keyword>
<evidence type="ECO:0000256" key="2">
    <source>
        <dbReference type="ARBA" id="ARBA00022692"/>
    </source>
</evidence>
<feature type="transmembrane region" description="Helical" evidence="5">
    <location>
        <begin position="49"/>
        <end position="73"/>
    </location>
</feature>
<feature type="transmembrane region" description="Helical" evidence="5">
    <location>
        <begin position="177"/>
        <end position="198"/>
    </location>
</feature>
<dbReference type="EMBL" id="JACIDY010000004">
    <property type="protein sequence ID" value="MBB3940270.1"/>
    <property type="molecule type" value="Genomic_DNA"/>
</dbReference>
<comment type="subcellular location">
    <subcellularLocation>
        <location evidence="1">Membrane</location>
        <topology evidence="1">Multi-pass membrane protein</topology>
    </subcellularLocation>
</comment>
<feature type="transmembrane region" description="Helical" evidence="5">
    <location>
        <begin position="205"/>
        <end position="226"/>
    </location>
</feature>
<dbReference type="InterPro" id="IPR023271">
    <property type="entry name" value="Aquaporin-like"/>
</dbReference>
<keyword evidence="4 5" id="KW-0472">Membrane</keyword>
<gene>
    <name evidence="6" type="ORF">GGR39_001927</name>
</gene>
<protein>
    <submittedName>
        <fullName evidence="6">Formate/nitrite transporter FocA (FNT family)</fullName>
    </submittedName>
</protein>
<feature type="transmembrane region" description="Helical" evidence="5">
    <location>
        <begin position="85"/>
        <end position="103"/>
    </location>
</feature>
<feature type="transmembrane region" description="Helical" evidence="5">
    <location>
        <begin position="246"/>
        <end position="269"/>
    </location>
</feature>
<name>A0A7W6C4D5_9SPHN</name>
<dbReference type="PANTHER" id="PTHR30520">
    <property type="entry name" value="FORMATE TRANSPORTER-RELATED"/>
    <property type="match status" value="1"/>
</dbReference>
<keyword evidence="7" id="KW-1185">Reference proteome</keyword>
<keyword evidence="3 5" id="KW-1133">Transmembrane helix</keyword>